<organism evidence="4 5">
    <name type="scientific">Bosea lupini</name>
    <dbReference type="NCBI Taxonomy" id="1036779"/>
    <lineage>
        <taxon>Bacteria</taxon>
        <taxon>Pseudomonadati</taxon>
        <taxon>Pseudomonadota</taxon>
        <taxon>Alphaproteobacteria</taxon>
        <taxon>Hyphomicrobiales</taxon>
        <taxon>Boseaceae</taxon>
        <taxon>Bosea</taxon>
    </lineage>
</organism>
<evidence type="ECO:0000256" key="2">
    <source>
        <dbReference type="ARBA" id="ARBA00007637"/>
    </source>
</evidence>
<dbReference type="Proteomes" id="UP000199664">
    <property type="component" value="Unassembled WGS sequence"/>
</dbReference>
<dbReference type="PANTHER" id="PTHR43000">
    <property type="entry name" value="DTDP-D-GLUCOSE 4,6-DEHYDRATASE-RELATED"/>
    <property type="match status" value="1"/>
</dbReference>
<dbReference type="OrthoDB" id="9771073at2"/>
<sequence length="301" mass="30815">MTRILVTGGGGFLGAWILKRLAEGGHAVRIFDRSTDRRVLREIAGELAEQAEWVQGDITDAAALVRAARDCSAIIHLAALLTPACKADPVLGAQVNLIGTLNVFAAAKANGIAQVAYASSGAVFGPDDGARPEPITHYGAFKLATEGCARAYWHDDGIASVGLRPTIVYGPGREIGLTAGPTLACRAAAAGQPFTIDYSGAQDLIFVDDVAAAFAAAATKPITGAHAFSLTGGTADVADVIAAIEADVPGARIGFDGPPVPMAAKIAPTPFEAVLGAIPRTSLREGITRTLAHYRALAPAA</sequence>
<keyword evidence="5" id="KW-1185">Reference proteome</keyword>
<gene>
    <name evidence="4" type="ORF">SAMN04515666_106302</name>
</gene>
<evidence type="ECO:0000256" key="1">
    <source>
        <dbReference type="ARBA" id="ARBA00005125"/>
    </source>
</evidence>
<name>A0A1H7UJ49_9HYPH</name>
<dbReference type="Pfam" id="PF01370">
    <property type="entry name" value="Epimerase"/>
    <property type="match status" value="1"/>
</dbReference>
<dbReference type="InterPro" id="IPR036291">
    <property type="entry name" value="NAD(P)-bd_dom_sf"/>
</dbReference>
<dbReference type="RefSeq" id="WP_091837809.1">
    <property type="nucleotide sequence ID" value="NZ_FOAN01000006.1"/>
</dbReference>
<dbReference type="CDD" id="cd08946">
    <property type="entry name" value="SDR_e"/>
    <property type="match status" value="1"/>
</dbReference>
<protein>
    <submittedName>
        <fullName evidence="4">Nucleoside-diphosphate-sugar epimerase</fullName>
    </submittedName>
</protein>
<evidence type="ECO:0000313" key="5">
    <source>
        <dbReference type="Proteomes" id="UP000199664"/>
    </source>
</evidence>
<dbReference type="AlphaFoldDB" id="A0A1H7UJ49"/>
<dbReference type="STRING" id="1036779.SAMN04515666_106302"/>
<dbReference type="SUPFAM" id="SSF51735">
    <property type="entry name" value="NAD(P)-binding Rossmann-fold domains"/>
    <property type="match status" value="1"/>
</dbReference>
<accession>A0A1H7UJ49</accession>
<reference evidence="5" key="1">
    <citation type="submission" date="2016-10" db="EMBL/GenBank/DDBJ databases">
        <authorList>
            <person name="Varghese N."/>
            <person name="Submissions S."/>
        </authorList>
    </citation>
    <scope>NUCLEOTIDE SEQUENCE [LARGE SCALE GENOMIC DNA]</scope>
    <source>
        <strain evidence="5">LMG 26383,CCUG 61248,R- 45681</strain>
    </source>
</reference>
<feature type="domain" description="NAD-dependent epimerase/dehydratase" evidence="3">
    <location>
        <begin position="4"/>
        <end position="225"/>
    </location>
</feature>
<dbReference type="InterPro" id="IPR001509">
    <property type="entry name" value="Epimerase_deHydtase"/>
</dbReference>
<evidence type="ECO:0000259" key="3">
    <source>
        <dbReference type="Pfam" id="PF01370"/>
    </source>
</evidence>
<evidence type="ECO:0000313" key="4">
    <source>
        <dbReference type="EMBL" id="SEL97090.1"/>
    </source>
</evidence>
<comment type="similarity">
    <text evidence="2">Belongs to the NAD(P)-dependent epimerase/dehydratase family.</text>
</comment>
<proteinExistence type="inferred from homology"/>
<comment type="pathway">
    <text evidence="1">Bacterial outer membrane biogenesis; LPS O-antigen biosynthesis.</text>
</comment>
<dbReference type="Gene3D" id="3.40.50.720">
    <property type="entry name" value="NAD(P)-binding Rossmann-like Domain"/>
    <property type="match status" value="1"/>
</dbReference>
<dbReference type="EMBL" id="FOAN01000006">
    <property type="protein sequence ID" value="SEL97090.1"/>
    <property type="molecule type" value="Genomic_DNA"/>
</dbReference>